<dbReference type="GO" id="GO:0016787">
    <property type="term" value="F:hydrolase activity"/>
    <property type="evidence" value="ECO:0007669"/>
    <property type="project" value="UniProtKB-KW"/>
</dbReference>
<dbReference type="OrthoDB" id="8956208at2"/>
<dbReference type="Pfam" id="PF01757">
    <property type="entry name" value="Acyl_transf_3"/>
    <property type="match status" value="1"/>
</dbReference>
<evidence type="ECO:0000313" key="3">
    <source>
        <dbReference type="EMBL" id="SDI20012.1"/>
    </source>
</evidence>
<reference evidence="3 4" key="1">
    <citation type="submission" date="2016-10" db="EMBL/GenBank/DDBJ databases">
        <authorList>
            <person name="de Groot N.N."/>
        </authorList>
    </citation>
    <scope>NUCLEOTIDE SEQUENCE [LARGE SCALE GENOMIC DNA]</scope>
    <source>
        <strain evidence="3 4">DSM 5885</strain>
    </source>
</reference>
<dbReference type="PANTHER" id="PTHR23028">
    <property type="entry name" value="ACETYLTRANSFERASE"/>
    <property type="match status" value="1"/>
</dbReference>
<accession>A0A1G8IMF5</accession>
<keyword evidence="3" id="KW-0808">Transferase</keyword>
<dbReference type="PANTHER" id="PTHR23028:SF53">
    <property type="entry name" value="ACYL_TRANSF_3 DOMAIN-CONTAINING PROTEIN"/>
    <property type="match status" value="1"/>
</dbReference>
<keyword evidence="3" id="KW-0378">Hydrolase</keyword>
<sequence length="364" mass="40161">MQKSSPRLPFIDAFKAVASQLILLHHLALYGPLSEATHRVIPDIFGWLESDARIAVQVFLVIGGFLAANSLAPNGILQIANPLQQIKKRYFKLVIPFFSAVLFCVVASAIARNLLVDDAIPDRPTLSQLAAHATLLHGILGFDSLSAGVWYIAIDFQLFALLLGLLWLARSTATHRQSAVALLLVGTWVVASLFHFNRNADWDNWAIYFFGAYGLGALTFWMSQQNRRFFWLAGMALIVTMALAIDFRSRILIALVTALSLGLGQCTGLLSRWPNFRLLGWLGKISYSVFLIHFPLILLANALFSQLTPVSPGIVLSWTIGTWASAVLAGAFFFRAIESRSTHWQSLLTAPLKALSGHLFASER</sequence>
<evidence type="ECO:0000256" key="1">
    <source>
        <dbReference type="SAM" id="Phobius"/>
    </source>
</evidence>
<feature type="transmembrane region" description="Helical" evidence="1">
    <location>
        <begin position="316"/>
        <end position="337"/>
    </location>
</feature>
<dbReference type="Proteomes" id="UP000198607">
    <property type="component" value="Unassembled WGS sequence"/>
</dbReference>
<dbReference type="STRING" id="83767.SAMN05660652_03033"/>
<keyword evidence="3" id="KW-0012">Acyltransferase</keyword>
<feature type="transmembrane region" description="Helical" evidence="1">
    <location>
        <begin position="148"/>
        <end position="168"/>
    </location>
</feature>
<dbReference type="AlphaFoldDB" id="A0A1G8IMF5"/>
<dbReference type="InterPro" id="IPR002656">
    <property type="entry name" value="Acyl_transf_3_dom"/>
</dbReference>
<feature type="transmembrane region" description="Helical" evidence="1">
    <location>
        <begin position="285"/>
        <end position="304"/>
    </location>
</feature>
<keyword evidence="1" id="KW-1133">Transmembrane helix</keyword>
<feature type="transmembrane region" description="Helical" evidence="1">
    <location>
        <begin position="93"/>
        <end position="115"/>
    </location>
</feature>
<feature type="domain" description="Acyltransferase 3" evidence="2">
    <location>
        <begin position="9"/>
        <end position="328"/>
    </location>
</feature>
<feature type="transmembrane region" description="Helical" evidence="1">
    <location>
        <begin position="52"/>
        <end position="72"/>
    </location>
</feature>
<evidence type="ECO:0000259" key="2">
    <source>
        <dbReference type="Pfam" id="PF01757"/>
    </source>
</evidence>
<dbReference type="GO" id="GO:0016747">
    <property type="term" value="F:acyltransferase activity, transferring groups other than amino-acyl groups"/>
    <property type="evidence" value="ECO:0007669"/>
    <property type="project" value="InterPro"/>
</dbReference>
<name>A0A1G8IMF5_9RHOO</name>
<evidence type="ECO:0000313" key="4">
    <source>
        <dbReference type="Proteomes" id="UP000198607"/>
    </source>
</evidence>
<dbReference type="InterPro" id="IPR050879">
    <property type="entry name" value="Acyltransferase_3"/>
</dbReference>
<dbReference type="GO" id="GO:0000271">
    <property type="term" value="P:polysaccharide biosynthetic process"/>
    <property type="evidence" value="ECO:0007669"/>
    <property type="project" value="TreeGrafter"/>
</dbReference>
<protein>
    <submittedName>
        <fullName evidence="3">Peptidoglycan/LPS O-acetylase OafA/YrhL, contains acyltransferase and SGNH-hydrolase domains</fullName>
    </submittedName>
</protein>
<dbReference type="EMBL" id="FNCY01000014">
    <property type="protein sequence ID" value="SDI20012.1"/>
    <property type="molecule type" value="Genomic_DNA"/>
</dbReference>
<feature type="transmembrane region" description="Helical" evidence="1">
    <location>
        <begin position="251"/>
        <end position="273"/>
    </location>
</feature>
<feature type="transmembrane region" description="Helical" evidence="1">
    <location>
        <begin position="180"/>
        <end position="196"/>
    </location>
</feature>
<gene>
    <name evidence="3" type="ORF">SAMN05660652_03033</name>
</gene>
<feature type="transmembrane region" description="Helical" evidence="1">
    <location>
        <begin position="202"/>
        <end position="222"/>
    </location>
</feature>
<dbReference type="GO" id="GO:0016020">
    <property type="term" value="C:membrane"/>
    <property type="evidence" value="ECO:0007669"/>
    <property type="project" value="TreeGrafter"/>
</dbReference>
<proteinExistence type="predicted"/>
<feature type="transmembrane region" description="Helical" evidence="1">
    <location>
        <begin position="229"/>
        <end position="245"/>
    </location>
</feature>
<keyword evidence="4" id="KW-1185">Reference proteome</keyword>
<dbReference type="RefSeq" id="WP_091938761.1">
    <property type="nucleotide sequence ID" value="NZ_FNCY01000014.1"/>
</dbReference>
<keyword evidence="1" id="KW-0812">Transmembrane</keyword>
<keyword evidence="1" id="KW-0472">Membrane</keyword>
<organism evidence="3 4">
    <name type="scientific">Propionivibrio dicarboxylicus</name>
    <dbReference type="NCBI Taxonomy" id="83767"/>
    <lineage>
        <taxon>Bacteria</taxon>
        <taxon>Pseudomonadati</taxon>
        <taxon>Pseudomonadota</taxon>
        <taxon>Betaproteobacteria</taxon>
        <taxon>Rhodocyclales</taxon>
        <taxon>Rhodocyclaceae</taxon>
        <taxon>Propionivibrio</taxon>
    </lineage>
</organism>